<keyword evidence="2" id="KW-1003">Cell membrane</keyword>
<feature type="compositionally biased region" description="Basic residues" evidence="8">
    <location>
        <begin position="110"/>
        <end position="125"/>
    </location>
</feature>
<dbReference type="PATRIC" id="fig|1056807.3.peg.1031"/>
<evidence type="ECO:0000256" key="4">
    <source>
        <dbReference type="ARBA" id="ARBA00022741"/>
    </source>
</evidence>
<dbReference type="GO" id="GO:0051607">
    <property type="term" value="P:defense response to virus"/>
    <property type="evidence" value="ECO:0007669"/>
    <property type="project" value="UniProtKB-KW"/>
</dbReference>
<evidence type="ECO:0000313" key="12">
    <source>
        <dbReference type="EMBL" id="UNV86595.1"/>
    </source>
</evidence>
<gene>
    <name evidence="11" type="ORF">MCC93_10670</name>
    <name evidence="12" type="ORF">MON37_07840</name>
</gene>
<feature type="transmembrane region" description="Helical" evidence="9">
    <location>
        <begin position="164"/>
        <end position="186"/>
    </location>
</feature>
<feature type="compositionally biased region" description="Basic and acidic residues" evidence="8">
    <location>
        <begin position="45"/>
        <end position="88"/>
    </location>
</feature>
<organism evidence="11 13">
    <name type="scientific">Morococcus cerebrosus</name>
    <dbReference type="NCBI Taxonomy" id="1056807"/>
    <lineage>
        <taxon>Bacteria</taxon>
        <taxon>Pseudomonadati</taxon>
        <taxon>Pseudomonadota</taxon>
        <taxon>Betaproteobacteria</taxon>
        <taxon>Neisseriales</taxon>
        <taxon>Neisseriaceae</taxon>
        <taxon>Morococcus</taxon>
    </lineage>
</organism>
<dbReference type="RefSeq" id="WP_039406900.1">
    <property type="nucleotide sequence ID" value="NZ_CP094242.1"/>
</dbReference>
<evidence type="ECO:0000256" key="2">
    <source>
        <dbReference type="ARBA" id="ARBA00022475"/>
    </source>
</evidence>
<feature type="transmembrane region" description="Helical" evidence="9">
    <location>
        <begin position="313"/>
        <end position="332"/>
    </location>
</feature>
<keyword evidence="14" id="KW-1185">Reference proteome</keyword>
<keyword evidence="5 9" id="KW-1133">Transmembrane helix</keyword>
<dbReference type="EMBL" id="JUFZ01000040">
    <property type="protein sequence ID" value="KIC08940.1"/>
    <property type="molecule type" value="Genomic_DNA"/>
</dbReference>
<dbReference type="GO" id="GO:0005886">
    <property type="term" value="C:plasma membrane"/>
    <property type="evidence" value="ECO:0007669"/>
    <property type="project" value="UniProtKB-SubCell"/>
</dbReference>
<dbReference type="EMBL" id="CP094242">
    <property type="protein sequence ID" value="UNV86595.1"/>
    <property type="molecule type" value="Genomic_DNA"/>
</dbReference>
<dbReference type="GO" id="GO:0000166">
    <property type="term" value="F:nucleotide binding"/>
    <property type="evidence" value="ECO:0007669"/>
    <property type="project" value="UniProtKB-KW"/>
</dbReference>
<dbReference type="InterPro" id="IPR043760">
    <property type="entry name" value="PycTM_dom"/>
</dbReference>
<sequence>MDFHDKNKKGQEPQNTVSDWEKPFERPDPDAPQPVSEVWEDSEEAFAKGEENLKTEEAVNIEEAVKAEETLKVEEASESETADHRQDSNAEEAVMDNIILEGIETSSEKPKKKKKDKKDKAKKKKQAADVPPSDLLGTNKGVETMFRNAVRSEMELLALAATKANIMISLNGFIVSALMISGAFIFSSSPEFLIPASTFMITAAASIVFALLSASPERIGKMQAARAWVKDFFRGRAKLRDLRTRLSSTQTRFFSGSQPNILIYEDRVKVQKDQYWEMMQEIMGDRKQVYQKMSDHLYWLGLLADKQFKYINLSYAVFRWGLLASLAAFIGVKTLPSLLTQPANNAAELRSLGINMFNGVYEPSAVQQLPDGKLLIAEDEPNHAFSIVSIDPSGRFIEDEALDTRVITGFKRRLSDLEALARDDEGFIYALTSHSRTRKGNRSPDREHLMRFKIQDGNVLGLTSYDNLTQVLETDHKLHDLIRERTKAEVSFEEINIEGMAFDPVKKRLVLGFRDPEFNNMALVAFISNPKDVFERNAKPEFDEVAILDIDGGGIRSINYDPVLKNYVIANEVKDENGQKFSQLWTWSGNPTDEPQKISLPNLQHITNVEAVDSITVNGKPQMILMGDEGNASQKITAKYMLVDYSQLGKQ</sequence>
<feature type="transmembrane region" description="Helical" evidence="9">
    <location>
        <begin position="192"/>
        <end position="212"/>
    </location>
</feature>
<feature type="domain" description="Pycsar effector protein" evidence="10">
    <location>
        <begin position="156"/>
        <end position="330"/>
    </location>
</feature>
<evidence type="ECO:0000256" key="7">
    <source>
        <dbReference type="ARBA" id="ARBA00023136"/>
    </source>
</evidence>
<dbReference type="Pfam" id="PF18967">
    <property type="entry name" value="PycTM"/>
    <property type="match status" value="1"/>
</dbReference>
<accession>A0A0C1GRI7</accession>
<reference evidence="12 14" key="2">
    <citation type="submission" date="2022-03" db="EMBL/GenBank/DDBJ databases">
        <title>Genome sequencing of Morococcus cerebrosus.</title>
        <authorList>
            <person name="Baek M.-G."/>
            <person name="Yi H."/>
        </authorList>
    </citation>
    <scope>NUCLEOTIDE SEQUENCE [LARGE SCALE GENOMIC DNA]</scope>
    <source>
        <strain evidence="12 14">CIP 81.93</strain>
    </source>
</reference>
<evidence type="ECO:0000313" key="11">
    <source>
        <dbReference type="EMBL" id="KIC08940.1"/>
    </source>
</evidence>
<evidence type="ECO:0000256" key="5">
    <source>
        <dbReference type="ARBA" id="ARBA00022989"/>
    </source>
</evidence>
<keyword evidence="7 9" id="KW-0472">Membrane</keyword>
<keyword evidence="6" id="KW-0051">Antiviral defense</keyword>
<protein>
    <submittedName>
        <fullName evidence="12">DUF5706 domain-containing protein</fullName>
    </submittedName>
</protein>
<evidence type="ECO:0000256" key="6">
    <source>
        <dbReference type="ARBA" id="ARBA00023118"/>
    </source>
</evidence>
<name>A0A0C1GRI7_9NEIS</name>
<keyword evidence="4" id="KW-0547">Nucleotide-binding</keyword>
<evidence type="ECO:0000256" key="3">
    <source>
        <dbReference type="ARBA" id="ARBA00022692"/>
    </source>
</evidence>
<dbReference type="AlphaFoldDB" id="A0A0C1GRI7"/>
<evidence type="ECO:0000313" key="14">
    <source>
        <dbReference type="Proteomes" id="UP000829504"/>
    </source>
</evidence>
<proteinExistence type="predicted"/>
<evidence type="ECO:0000256" key="1">
    <source>
        <dbReference type="ARBA" id="ARBA00004236"/>
    </source>
</evidence>
<feature type="compositionally biased region" description="Basic and acidic residues" evidence="8">
    <location>
        <begin position="1"/>
        <end position="11"/>
    </location>
</feature>
<evidence type="ECO:0000256" key="8">
    <source>
        <dbReference type="SAM" id="MobiDB-lite"/>
    </source>
</evidence>
<dbReference type="Proteomes" id="UP000031390">
    <property type="component" value="Unassembled WGS sequence"/>
</dbReference>
<evidence type="ECO:0000313" key="13">
    <source>
        <dbReference type="Proteomes" id="UP000031390"/>
    </source>
</evidence>
<dbReference type="Proteomes" id="UP000829504">
    <property type="component" value="Chromosome"/>
</dbReference>
<evidence type="ECO:0000256" key="9">
    <source>
        <dbReference type="SAM" id="Phobius"/>
    </source>
</evidence>
<dbReference type="SUPFAM" id="SSF63829">
    <property type="entry name" value="Calcium-dependent phosphotriesterase"/>
    <property type="match status" value="1"/>
</dbReference>
<feature type="compositionally biased region" description="Basic and acidic residues" evidence="8">
    <location>
        <begin position="19"/>
        <end position="29"/>
    </location>
</feature>
<evidence type="ECO:0000259" key="10">
    <source>
        <dbReference type="Pfam" id="PF18967"/>
    </source>
</evidence>
<feature type="region of interest" description="Disordered" evidence="8">
    <location>
        <begin position="1"/>
        <end position="136"/>
    </location>
</feature>
<keyword evidence="3 9" id="KW-0812">Transmembrane</keyword>
<reference evidence="11 13" key="1">
    <citation type="submission" date="2014-12" db="EMBL/GenBank/DDBJ databases">
        <title>Genome sequence of Morococcus cerebrosus.</title>
        <authorList>
            <person name="Shin S.-K."/>
            <person name="Yi H."/>
        </authorList>
    </citation>
    <scope>NUCLEOTIDE SEQUENCE [LARGE SCALE GENOMIC DNA]</scope>
    <source>
        <strain evidence="11 13">CIP 81.93</strain>
    </source>
</reference>
<comment type="subcellular location">
    <subcellularLocation>
        <location evidence="1">Cell membrane</location>
    </subcellularLocation>
</comment>